<gene>
    <name evidence="9" type="ORF">IAA31_08230</name>
</gene>
<evidence type="ECO:0000259" key="8">
    <source>
        <dbReference type="SMART" id="SM00905"/>
    </source>
</evidence>
<dbReference type="Proteomes" id="UP000824150">
    <property type="component" value="Unassembled WGS sequence"/>
</dbReference>
<comment type="pathway">
    <text evidence="2">Cofactor biosynthesis; tetrahydrofolate biosynthesis; 2-amino-4-hydroxy-6-hydroxymethyl-7,8-dihydropteridine diphosphate from 7,8-dihydroneopterin triphosphate: step 3/4.</text>
</comment>
<evidence type="ECO:0000256" key="1">
    <source>
        <dbReference type="ARBA" id="ARBA00001353"/>
    </source>
</evidence>
<evidence type="ECO:0000313" key="10">
    <source>
        <dbReference type="Proteomes" id="UP000824150"/>
    </source>
</evidence>
<dbReference type="PANTHER" id="PTHR42844:SF1">
    <property type="entry name" value="DIHYDRONEOPTERIN ALDOLASE 1-RELATED"/>
    <property type="match status" value="1"/>
</dbReference>
<name>A0A9E2KP21_9GAMM</name>
<comment type="similarity">
    <text evidence="3">Belongs to the DHNA family.</text>
</comment>
<dbReference type="InterPro" id="IPR006157">
    <property type="entry name" value="FolB_dom"/>
</dbReference>
<dbReference type="GO" id="GO:0046656">
    <property type="term" value="P:folic acid biosynthetic process"/>
    <property type="evidence" value="ECO:0007669"/>
    <property type="project" value="UniProtKB-KW"/>
</dbReference>
<evidence type="ECO:0000256" key="2">
    <source>
        <dbReference type="ARBA" id="ARBA00005013"/>
    </source>
</evidence>
<sequence length="119" mass="13086">MSSQIFIHGLKVNCIIGIYPHERVNAQELIIDVSLQCPTLEQAGRQGDLSLSLDYAAIAQDISNFVVKRQARLLEELAVELADLILARYPAALAVTLRLTKTQAVPHTVGTGIEFCKTR</sequence>
<keyword evidence="5" id="KW-0289">Folate biosynthesis</keyword>
<reference evidence="9" key="2">
    <citation type="submission" date="2021-04" db="EMBL/GenBank/DDBJ databases">
        <authorList>
            <person name="Gilroy R."/>
        </authorList>
    </citation>
    <scope>NUCLEOTIDE SEQUENCE</scope>
    <source>
        <strain evidence="9">687</strain>
    </source>
</reference>
<organism evidence="9 10">
    <name type="scientific">Candidatus Anaerobiospirillum merdipullorum</name>
    <dbReference type="NCBI Taxonomy" id="2838450"/>
    <lineage>
        <taxon>Bacteria</taxon>
        <taxon>Pseudomonadati</taxon>
        <taxon>Pseudomonadota</taxon>
        <taxon>Gammaproteobacteria</taxon>
        <taxon>Aeromonadales</taxon>
        <taxon>Succinivibrionaceae</taxon>
        <taxon>Anaerobiospirillum</taxon>
    </lineage>
</organism>
<evidence type="ECO:0000256" key="5">
    <source>
        <dbReference type="ARBA" id="ARBA00022909"/>
    </source>
</evidence>
<accession>A0A9E2KP21</accession>
<dbReference type="Gene3D" id="3.30.1130.10">
    <property type="match status" value="1"/>
</dbReference>
<dbReference type="EMBL" id="JAHLFG010000089">
    <property type="protein sequence ID" value="MBU3827454.1"/>
    <property type="molecule type" value="Genomic_DNA"/>
</dbReference>
<dbReference type="EC" id="4.1.2.25" evidence="4"/>
<evidence type="ECO:0000256" key="6">
    <source>
        <dbReference type="ARBA" id="ARBA00023239"/>
    </source>
</evidence>
<dbReference type="SUPFAM" id="SSF55620">
    <property type="entry name" value="Tetrahydrobiopterin biosynthesis enzymes-like"/>
    <property type="match status" value="1"/>
</dbReference>
<evidence type="ECO:0000256" key="3">
    <source>
        <dbReference type="ARBA" id="ARBA00005708"/>
    </source>
</evidence>
<evidence type="ECO:0000256" key="4">
    <source>
        <dbReference type="ARBA" id="ARBA00013043"/>
    </source>
</evidence>
<keyword evidence="6" id="KW-0456">Lyase</keyword>
<protein>
    <recommendedName>
        <fullName evidence="4">dihydroneopterin aldolase</fullName>
        <ecNumber evidence="4">4.1.2.25</ecNumber>
    </recommendedName>
    <alternativeName>
        <fullName evidence="7">7,8-dihydroneopterin aldolase</fullName>
    </alternativeName>
</protein>
<dbReference type="Pfam" id="PF02152">
    <property type="entry name" value="FolB"/>
    <property type="match status" value="1"/>
</dbReference>
<reference evidence="9" key="1">
    <citation type="journal article" date="2021" name="PeerJ">
        <title>Extensive microbial diversity within the chicken gut microbiome revealed by metagenomics and culture.</title>
        <authorList>
            <person name="Gilroy R."/>
            <person name="Ravi A."/>
            <person name="Getino M."/>
            <person name="Pursley I."/>
            <person name="Horton D.L."/>
            <person name="Alikhan N.F."/>
            <person name="Baker D."/>
            <person name="Gharbi K."/>
            <person name="Hall N."/>
            <person name="Watson M."/>
            <person name="Adriaenssens E.M."/>
            <person name="Foster-Nyarko E."/>
            <person name="Jarju S."/>
            <person name="Secka A."/>
            <person name="Antonio M."/>
            <person name="Oren A."/>
            <person name="Chaudhuri R.R."/>
            <person name="La Ragione R."/>
            <person name="Hildebrand F."/>
            <person name="Pallen M.J."/>
        </authorList>
    </citation>
    <scope>NUCLEOTIDE SEQUENCE</scope>
    <source>
        <strain evidence="9">687</strain>
    </source>
</reference>
<comment type="catalytic activity">
    <reaction evidence="1">
        <text>7,8-dihydroneopterin = 6-hydroxymethyl-7,8-dihydropterin + glycolaldehyde</text>
        <dbReference type="Rhea" id="RHEA:10540"/>
        <dbReference type="ChEBI" id="CHEBI:17001"/>
        <dbReference type="ChEBI" id="CHEBI:17071"/>
        <dbReference type="ChEBI" id="CHEBI:44841"/>
        <dbReference type="EC" id="4.1.2.25"/>
    </reaction>
</comment>
<dbReference type="InterPro" id="IPR006156">
    <property type="entry name" value="Dihydroneopterin_aldolase"/>
</dbReference>
<feature type="domain" description="Dihydroneopterin aldolase/epimerase" evidence="8">
    <location>
        <begin position="5"/>
        <end position="117"/>
    </location>
</feature>
<dbReference type="GO" id="GO:0004150">
    <property type="term" value="F:dihydroneopterin aldolase activity"/>
    <property type="evidence" value="ECO:0007669"/>
    <property type="project" value="UniProtKB-EC"/>
</dbReference>
<dbReference type="InterPro" id="IPR043133">
    <property type="entry name" value="GTP-CH-I_C/QueF"/>
</dbReference>
<evidence type="ECO:0000256" key="7">
    <source>
        <dbReference type="ARBA" id="ARBA00032903"/>
    </source>
</evidence>
<evidence type="ECO:0000313" key="9">
    <source>
        <dbReference type="EMBL" id="MBU3827454.1"/>
    </source>
</evidence>
<dbReference type="PANTHER" id="PTHR42844">
    <property type="entry name" value="DIHYDRONEOPTERIN ALDOLASE 1-RELATED"/>
    <property type="match status" value="1"/>
</dbReference>
<comment type="caution">
    <text evidence="9">The sequence shown here is derived from an EMBL/GenBank/DDBJ whole genome shotgun (WGS) entry which is preliminary data.</text>
</comment>
<dbReference type="SMART" id="SM00905">
    <property type="entry name" value="FolB"/>
    <property type="match status" value="1"/>
</dbReference>
<dbReference type="AlphaFoldDB" id="A0A9E2KP21"/>
<dbReference type="NCBIfam" id="TIGR00526">
    <property type="entry name" value="folB_dom"/>
    <property type="match status" value="1"/>
</dbReference>
<proteinExistence type="inferred from homology"/>
<dbReference type="GO" id="GO:0005737">
    <property type="term" value="C:cytoplasm"/>
    <property type="evidence" value="ECO:0007669"/>
    <property type="project" value="TreeGrafter"/>
</dbReference>